<dbReference type="Pfam" id="PF00440">
    <property type="entry name" value="TetR_N"/>
    <property type="match status" value="1"/>
</dbReference>
<keyword evidence="3" id="KW-0804">Transcription</keyword>
<accession>A0A8A4ZAH7</accession>
<dbReference type="EMBL" id="CP071868">
    <property type="protein sequence ID" value="QTE28864.1"/>
    <property type="molecule type" value="Genomic_DNA"/>
</dbReference>
<keyword evidence="7" id="KW-1185">Reference proteome</keyword>
<dbReference type="GO" id="GO:0003677">
    <property type="term" value="F:DNA binding"/>
    <property type="evidence" value="ECO:0007669"/>
    <property type="project" value="UniProtKB-UniRule"/>
</dbReference>
<evidence type="ECO:0000259" key="5">
    <source>
        <dbReference type="PROSITE" id="PS50977"/>
    </source>
</evidence>
<organism evidence="6 7">
    <name type="scientific">Pengzhenrongella sicca</name>
    <dbReference type="NCBI Taxonomy" id="2819238"/>
    <lineage>
        <taxon>Bacteria</taxon>
        <taxon>Bacillati</taxon>
        <taxon>Actinomycetota</taxon>
        <taxon>Actinomycetes</taxon>
        <taxon>Micrococcales</taxon>
        <taxon>Pengzhenrongella</taxon>
    </lineage>
</organism>
<dbReference type="SUPFAM" id="SSF46689">
    <property type="entry name" value="Homeodomain-like"/>
    <property type="match status" value="1"/>
</dbReference>
<dbReference type="InterPro" id="IPR009057">
    <property type="entry name" value="Homeodomain-like_sf"/>
</dbReference>
<evidence type="ECO:0000256" key="1">
    <source>
        <dbReference type="ARBA" id="ARBA00023015"/>
    </source>
</evidence>
<evidence type="ECO:0000256" key="2">
    <source>
        <dbReference type="ARBA" id="ARBA00023125"/>
    </source>
</evidence>
<dbReference type="AlphaFoldDB" id="A0A8A4ZAH7"/>
<name>A0A8A4ZAH7_9MICO</name>
<dbReference type="InterPro" id="IPR036271">
    <property type="entry name" value="Tet_transcr_reg_TetR-rel_C_sf"/>
</dbReference>
<evidence type="ECO:0000256" key="4">
    <source>
        <dbReference type="PROSITE-ProRule" id="PRU00335"/>
    </source>
</evidence>
<dbReference type="PROSITE" id="PS50977">
    <property type="entry name" value="HTH_TETR_2"/>
    <property type="match status" value="1"/>
</dbReference>
<keyword evidence="2 4" id="KW-0238">DNA-binding</keyword>
<dbReference type="SUPFAM" id="SSF48498">
    <property type="entry name" value="Tetracyclin repressor-like, C-terminal domain"/>
    <property type="match status" value="1"/>
</dbReference>
<dbReference type="KEGG" id="psic:J4E96_16260"/>
<keyword evidence="1" id="KW-0805">Transcription regulation</keyword>
<dbReference type="Gene3D" id="1.10.357.10">
    <property type="entry name" value="Tetracycline Repressor, domain 2"/>
    <property type="match status" value="1"/>
</dbReference>
<gene>
    <name evidence="6" type="ORF">J4E96_16260</name>
</gene>
<evidence type="ECO:0000256" key="3">
    <source>
        <dbReference type="ARBA" id="ARBA00023163"/>
    </source>
</evidence>
<dbReference type="InterPro" id="IPR025996">
    <property type="entry name" value="MT1864/Rv1816-like_C"/>
</dbReference>
<dbReference type="InterPro" id="IPR001647">
    <property type="entry name" value="HTH_TetR"/>
</dbReference>
<dbReference type="Proteomes" id="UP000663937">
    <property type="component" value="Chromosome"/>
</dbReference>
<reference evidence="6" key="1">
    <citation type="submission" date="2021-03" db="EMBL/GenBank/DDBJ databases">
        <title>Pengzhenrongella sicca gen. nov., sp. nov., a new member of suborder Micrococcineae isolated from High-Arctic tundra soil.</title>
        <authorList>
            <person name="Peng F."/>
        </authorList>
    </citation>
    <scope>NUCLEOTIDE SEQUENCE</scope>
    <source>
        <strain evidence="6">LRZ-2</strain>
    </source>
</reference>
<feature type="DNA-binding region" description="H-T-H motif" evidence="4">
    <location>
        <begin position="31"/>
        <end position="50"/>
    </location>
</feature>
<protein>
    <submittedName>
        <fullName evidence="6">WHG domain-containing protein</fullName>
    </submittedName>
</protein>
<feature type="domain" description="HTH tetR-type" evidence="5">
    <location>
        <begin position="5"/>
        <end position="68"/>
    </location>
</feature>
<dbReference type="RefSeq" id="WP_227423114.1">
    <property type="nucleotide sequence ID" value="NZ_CP071868.1"/>
</dbReference>
<proteinExistence type="predicted"/>
<dbReference type="Gene3D" id="1.10.10.60">
    <property type="entry name" value="Homeodomain-like"/>
    <property type="match status" value="1"/>
</dbReference>
<evidence type="ECO:0000313" key="7">
    <source>
        <dbReference type="Proteomes" id="UP000663937"/>
    </source>
</evidence>
<evidence type="ECO:0000313" key="6">
    <source>
        <dbReference type="EMBL" id="QTE28864.1"/>
    </source>
</evidence>
<dbReference type="Pfam" id="PF13305">
    <property type="entry name" value="TetR_C_33"/>
    <property type="match status" value="1"/>
</dbReference>
<sequence length="192" mass="19773">MPRAGLTRQAVVELALAVVDDGGPHGFEALTLAAVAARAGVAVPSLYKHVAGLPDLRRAVVLACVAGMTEAVESPAAGLAGPPATRAMADAIRAFAHASPGRYLAAQLPTWADDPEAGEIRAAAAHSIEVIASSLRGLGIPAGREIDAIRALRAALHGFILFELTGGFRMADDVDESYRYLVTTLVAGLSRS</sequence>